<dbReference type="GO" id="GO:0016747">
    <property type="term" value="F:acyltransferase activity, transferring groups other than amino-acyl groups"/>
    <property type="evidence" value="ECO:0007669"/>
    <property type="project" value="InterPro"/>
</dbReference>
<protein>
    <submittedName>
        <fullName evidence="3">Acyltransferase-like protein</fullName>
    </submittedName>
</protein>
<feature type="transmembrane region" description="Helical" evidence="1">
    <location>
        <begin position="342"/>
        <end position="362"/>
    </location>
</feature>
<keyword evidence="1" id="KW-1133">Transmembrane helix</keyword>
<keyword evidence="3" id="KW-0808">Transferase</keyword>
<sequence>MSLVLDPGVLRASPPPSPPGAGAERDLFLDALRLFVIALVVLQHWLMPVLSYSGQTLGLGSVLTAPGAFTLTWVAQVMPLIFFVGGTANAMSWGGVRRRGGTLPGWLARRLRRLAWPVVPLAATWLVLSSAYLVWGAPEQPFTVAAKVAAIPLWFLAAYLMVVALTPLAGLAERRYGWWAPAALLAAAVAVDLLRFTTGVSELGYLNVAFVWIGVYQLGFRYAGGALTRTPSLVMTVCGFGIAIALAAFGPYSLNMTGVFAVEASNVNPPTLVLAALAAGQIGTAMLLRGRILAWTDHRLPVRLLDWARPRLMTVYLWHLVPMAVFTGVAVVGAGVDTPSPFGLAWLGWSVLGIVVMTPMLWPLVQWTARFEEPPRVAYGSPGLVRVIVAGLLIAGGLLTLTIVGFQAGVAPLSALLALVVGLLLTWTPIRFARRAGTAAAGG</sequence>
<dbReference type="Pfam" id="PF01757">
    <property type="entry name" value="Acyl_transf_3"/>
    <property type="match status" value="1"/>
</dbReference>
<evidence type="ECO:0000313" key="4">
    <source>
        <dbReference type="Proteomes" id="UP000295281"/>
    </source>
</evidence>
<proteinExistence type="predicted"/>
<name>A0A4R6VBZ5_9ACTN</name>
<feature type="transmembrane region" description="Helical" evidence="1">
    <location>
        <begin position="272"/>
        <end position="294"/>
    </location>
</feature>
<gene>
    <name evidence="3" type="ORF">EV190_10289</name>
</gene>
<feature type="transmembrane region" description="Helical" evidence="1">
    <location>
        <begin position="34"/>
        <end position="53"/>
    </location>
</feature>
<feature type="transmembrane region" description="Helical" evidence="1">
    <location>
        <begin position="203"/>
        <end position="220"/>
    </location>
</feature>
<keyword evidence="1" id="KW-0812">Transmembrane</keyword>
<feature type="transmembrane region" description="Helical" evidence="1">
    <location>
        <begin position="383"/>
        <end position="404"/>
    </location>
</feature>
<dbReference type="AlphaFoldDB" id="A0A4R6VBZ5"/>
<organism evidence="3 4">
    <name type="scientific">Actinorugispora endophytica</name>
    <dbReference type="NCBI Taxonomy" id="1605990"/>
    <lineage>
        <taxon>Bacteria</taxon>
        <taxon>Bacillati</taxon>
        <taxon>Actinomycetota</taxon>
        <taxon>Actinomycetes</taxon>
        <taxon>Streptosporangiales</taxon>
        <taxon>Nocardiopsidaceae</taxon>
        <taxon>Actinorugispora</taxon>
    </lineage>
</organism>
<feature type="transmembrane region" description="Helical" evidence="1">
    <location>
        <begin position="315"/>
        <end position="336"/>
    </location>
</feature>
<feature type="transmembrane region" description="Helical" evidence="1">
    <location>
        <begin position="410"/>
        <end position="427"/>
    </location>
</feature>
<feature type="transmembrane region" description="Helical" evidence="1">
    <location>
        <begin position="73"/>
        <end position="93"/>
    </location>
</feature>
<evidence type="ECO:0000256" key="1">
    <source>
        <dbReference type="SAM" id="Phobius"/>
    </source>
</evidence>
<dbReference type="EMBL" id="SNYN01000002">
    <property type="protein sequence ID" value="TDQ54256.1"/>
    <property type="molecule type" value="Genomic_DNA"/>
</dbReference>
<keyword evidence="1" id="KW-0472">Membrane</keyword>
<feature type="transmembrane region" description="Helical" evidence="1">
    <location>
        <begin position="178"/>
        <end position="197"/>
    </location>
</feature>
<reference evidence="3 4" key="1">
    <citation type="submission" date="2019-03" db="EMBL/GenBank/DDBJ databases">
        <title>Genomic Encyclopedia of Type Strains, Phase IV (KMG-IV): sequencing the most valuable type-strain genomes for metagenomic binning, comparative biology and taxonomic classification.</title>
        <authorList>
            <person name="Goeker M."/>
        </authorList>
    </citation>
    <scope>NUCLEOTIDE SEQUENCE [LARGE SCALE GENOMIC DNA]</scope>
    <source>
        <strain evidence="3 4">DSM 46770</strain>
    </source>
</reference>
<dbReference type="InterPro" id="IPR002656">
    <property type="entry name" value="Acyl_transf_3_dom"/>
</dbReference>
<dbReference type="RefSeq" id="WP_133740259.1">
    <property type="nucleotide sequence ID" value="NZ_SNYN01000002.1"/>
</dbReference>
<feature type="transmembrane region" description="Helical" evidence="1">
    <location>
        <begin position="149"/>
        <end position="171"/>
    </location>
</feature>
<dbReference type="Proteomes" id="UP000295281">
    <property type="component" value="Unassembled WGS sequence"/>
</dbReference>
<accession>A0A4R6VBZ5</accession>
<feature type="domain" description="Acyltransferase 3" evidence="2">
    <location>
        <begin position="27"/>
        <end position="357"/>
    </location>
</feature>
<keyword evidence="3" id="KW-0012">Acyltransferase</keyword>
<keyword evidence="4" id="KW-1185">Reference proteome</keyword>
<feature type="transmembrane region" description="Helical" evidence="1">
    <location>
        <begin position="114"/>
        <end position="137"/>
    </location>
</feature>
<dbReference type="OrthoDB" id="8206682at2"/>
<feature type="transmembrane region" description="Helical" evidence="1">
    <location>
        <begin position="232"/>
        <end position="252"/>
    </location>
</feature>
<evidence type="ECO:0000259" key="2">
    <source>
        <dbReference type="Pfam" id="PF01757"/>
    </source>
</evidence>
<evidence type="ECO:0000313" key="3">
    <source>
        <dbReference type="EMBL" id="TDQ54256.1"/>
    </source>
</evidence>
<comment type="caution">
    <text evidence="3">The sequence shown here is derived from an EMBL/GenBank/DDBJ whole genome shotgun (WGS) entry which is preliminary data.</text>
</comment>